<proteinExistence type="inferred from homology"/>
<sequence length="603" mass="66325">MGESACLVRSFSHPADASSREAIKGDPIRALTESVSFGRFMSESLAWEKWSAFSHNRYLEEVERFSKPGSVAEKKAFFEAQFKRRAAMRAAALAEEAKTVASDAFPMRATNAIPNYSSSNMASANANFLVVMAEKQDTNVCESEVADSDNANECNPNVETDNLANLKSPAVMEQNLDEVNLTQVENSKHLEKADEESMVLAKPGERMAHKESADNSASPSKKSRTSSSSKPSSNNKASQLPSCLSKPATPLHARNGNDNNVGLSSKKADRESNEKKRRIPNFLHMSVSFAASSDGESRKRSLQMAKDSSTPLRTPTQYLQKAVSQENWVLSNHKRQSNSTSKSSAYGGTSKLQLSPSIPAATRIGNNDACINKKSAGDSNKKKRMISKSLHMSINFASFGNETSKKSLGTPRDLSTTLQTPTKASVNAEAKHPSKVLHSEDQSCSISSNPTGSKARPFSFRSEERAAKRKEFFQKLEEKLNSKEAEKVQVQTRSKGKVEHHLNTFRQSTDLKTKPIEDHSHGSWSLSNPMKKIPLTRPRSPKLGRKRSPSSSQDARSKPPQRRSINTEISKHATQKVNRTTCSVRGTSLAKNRHENASPNIQL</sequence>
<dbReference type="Proteomes" id="UP001054252">
    <property type="component" value="Unassembled WGS sequence"/>
</dbReference>
<evidence type="ECO:0000256" key="4">
    <source>
        <dbReference type="ARBA" id="ARBA00022701"/>
    </source>
</evidence>
<organism evidence="8 9">
    <name type="scientific">Rubroshorea leprosula</name>
    <dbReference type="NCBI Taxonomy" id="152421"/>
    <lineage>
        <taxon>Eukaryota</taxon>
        <taxon>Viridiplantae</taxon>
        <taxon>Streptophyta</taxon>
        <taxon>Embryophyta</taxon>
        <taxon>Tracheophyta</taxon>
        <taxon>Spermatophyta</taxon>
        <taxon>Magnoliopsida</taxon>
        <taxon>eudicotyledons</taxon>
        <taxon>Gunneridae</taxon>
        <taxon>Pentapetalae</taxon>
        <taxon>rosids</taxon>
        <taxon>malvids</taxon>
        <taxon>Malvales</taxon>
        <taxon>Dipterocarpaceae</taxon>
        <taxon>Rubroshorea</taxon>
    </lineage>
</organism>
<dbReference type="GO" id="GO:0005874">
    <property type="term" value="C:microtubule"/>
    <property type="evidence" value="ECO:0007669"/>
    <property type="project" value="UniProtKB-KW"/>
</dbReference>
<evidence type="ECO:0000256" key="6">
    <source>
        <dbReference type="SAM" id="MobiDB-lite"/>
    </source>
</evidence>
<accession>A0AAV5M145</accession>
<feature type="compositionally biased region" description="Polar residues" evidence="6">
    <location>
        <begin position="337"/>
        <end position="356"/>
    </location>
</feature>
<comment type="similarity">
    <text evidence="2">Belongs to the TPX2 family.</text>
</comment>
<evidence type="ECO:0000256" key="2">
    <source>
        <dbReference type="ARBA" id="ARBA00005885"/>
    </source>
</evidence>
<feature type="compositionally biased region" description="Basic and acidic residues" evidence="6">
    <location>
        <begin position="509"/>
        <end position="521"/>
    </location>
</feature>
<keyword evidence="4" id="KW-0493">Microtubule</keyword>
<keyword evidence="9" id="KW-1185">Reference proteome</keyword>
<feature type="region of interest" description="Disordered" evidence="6">
    <location>
        <begin position="483"/>
        <end position="603"/>
    </location>
</feature>
<feature type="domain" description="TPX2 C-terminal" evidence="7">
    <location>
        <begin position="458"/>
        <end position="527"/>
    </location>
</feature>
<evidence type="ECO:0000313" key="8">
    <source>
        <dbReference type="EMBL" id="GKV43504.1"/>
    </source>
</evidence>
<name>A0AAV5M145_9ROSI</name>
<feature type="compositionally biased region" description="Low complexity" evidence="6">
    <location>
        <begin position="216"/>
        <end position="238"/>
    </location>
</feature>
<evidence type="ECO:0000256" key="5">
    <source>
        <dbReference type="ARBA" id="ARBA00023212"/>
    </source>
</evidence>
<evidence type="ECO:0000256" key="3">
    <source>
        <dbReference type="ARBA" id="ARBA00022490"/>
    </source>
</evidence>
<feature type="compositionally biased region" description="Polar residues" evidence="6">
    <location>
        <begin position="413"/>
        <end position="425"/>
    </location>
</feature>
<keyword evidence="3" id="KW-0963">Cytoplasm</keyword>
<dbReference type="PANTHER" id="PTHR47067">
    <property type="entry name" value="TPX2 (TARGETING PROTEIN FOR XKLP2) PROTEIN FAMILY-RELATED"/>
    <property type="match status" value="1"/>
</dbReference>
<reference evidence="8 9" key="1">
    <citation type="journal article" date="2021" name="Commun. Biol.">
        <title>The genome of Shorea leprosula (Dipterocarpaceae) highlights the ecological relevance of drought in aseasonal tropical rainforests.</title>
        <authorList>
            <person name="Ng K.K.S."/>
            <person name="Kobayashi M.J."/>
            <person name="Fawcett J.A."/>
            <person name="Hatakeyama M."/>
            <person name="Paape T."/>
            <person name="Ng C.H."/>
            <person name="Ang C.C."/>
            <person name="Tnah L.H."/>
            <person name="Lee C.T."/>
            <person name="Nishiyama T."/>
            <person name="Sese J."/>
            <person name="O'Brien M.J."/>
            <person name="Copetti D."/>
            <person name="Mohd Noor M.I."/>
            <person name="Ong R.C."/>
            <person name="Putra M."/>
            <person name="Sireger I.Z."/>
            <person name="Indrioko S."/>
            <person name="Kosugi Y."/>
            <person name="Izuno A."/>
            <person name="Isagi Y."/>
            <person name="Lee S.L."/>
            <person name="Shimizu K.K."/>
        </authorList>
    </citation>
    <scope>NUCLEOTIDE SEQUENCE [LARGE SCALE GENOMIC DNA]</scope>
    <source>
        <strain evidence="8">214</strain>
    </source>
</reference>
<feature type="compositionally biased region" description="Polar residues" evidence="6">
    <location>
        <begin position="575"/>
        <end position="590"/>
    </location>
</feature>
<evidence type="ECO:0000259" key="7">
    <source>
        <dbReference type="Pfam" id="PF06886"/>
    </source>
</evidence>
<protein>
    <recommendedName>
        <fullName evidence="7">TPX2 C-terminal domain-containing protein</fullName>
    </recommendedName>
</protein>
<dbReference type="EMBL" id="BPVZ01000169">
    <property type="protein sequence ID" value="GKV43504.1"/>
    <property type="molecule type" value="Genomic_DNA"/>
</dbReference>
<feature type="compositionally biased region" description="Basic and acidic residues" evidence="6">
    <location>
        <begin position="203"/>
        <end position="213"/>
    </location>
</feature>
<feature type="region of interest" description="Disordered" evidence="6">
    <location>
        <begin position="401"/>
        <end position="461"/>
    </location>
</feature>
<gene>
    <name evidence="8" type="ORF">SLEP1_g50790</name>
</gene>
<feature type="compositionally biased region" description="Polar residues" evidence="6">
    <location>
        <begin position="442"/>
        <end position="452"/>
    </location>
</feature>
<evidence type="ECO:0000313" key="9">
    <source>
        <dbReference type="Proteomes" id="UP001054252"/>
    </source>
</evidence>
<comment type="subcellular location">
    <subcellularLocation>
        <location evidence="1">Cytoplasm</location>
        <location evidence="1">Cytoskeleton</location>
    </subcellularLocation>
</comment>
<dbReference type="InterPro" id="IPR027329">
    <property type="entry name" value="TPX2_C"/>
</dbReference>
<comment type="caution">
    <text evidence="8">The sequence shown here is derived from an EMBL/GenBank/DDBJ whole genome shotgun (WGS) entry which is preliminary data.</text>
</comment>
<feature type="compositionally biased region" description="Basic residues" evidence="6">
    <location>
        <begin position="539"/>
        <end position="548"/>
    </location>
</feature>
<feature type="region of interest" description="Disordered" evidence="6">
    <location>
        <begin position="203"/>
        <end position="383"/>
    </location>
</feature>
<dbReference type="PANTHER" id="PTHR47067:SF16">
    <property type="entry name" value="TPX2 (TARGETING PROTEIN FOR XKLP2) PROTEIN FAMILY"/>
    <property type="match status" value="1"/>
</dbReference>
<feature type="compositionally biased region" description="Polar residues" evidence="6">
    <location>
        <begin position="306"/>
        <end position="330"/>
    </location>
</feature>
<feature type="compositionally biased region" description="Basic and acidic residues" evidence="6">
    <location>
        <begin position="429"/>
        <end position="441"/>
    </location>
</feature>
<dbReference type="Pfam" id="PF06886">
    <property type="entry name" value="TPX2"/>
    <property type="match status" value="1"/>
</dbReference>
<dbReference type="AlphaFoldDB" id="A0AAV5M145"/>
<evidence type="ECO:0000256" key="1">
    <source>
        <dbReference type="ARBA" id="ARBA00004245"/>
    </source>
</evidence>
<keyword evidence="5" id="KW-0206">Cytoskeleton</keyword>
<dbReference type="InterPro" id="IPR044216">
    <property type="entry name" value="WDL7"/>
</dbReference>